<name>A0A7W9EM18_9HYPH</name>
<gene>
    <name evidence="1" type="ORF">FHS76_002835</name>
</gene>
<dbReference type="AlphaFoldDB" id="A0A7W9EM18"/>
<dbReference type="Proteomes" id="UP000555546">
    <property type="component" value="Unassembled WGS sequence"/>
</dbReference>
<protein>
    <submittedName>
        <fullName evidence="1">Uncharacterized protein</fullName>
    </submittedName>
</protein>
<comment type="caution">
    <text evidence="1">The sequence shown here is derived from an EMBL/GenBank/DDBJ whole genome shotgun (WGS) entry which is preliminary data.</text>
</comment>
<accession>A0A7W9EM18</accession>
<sequence>MLNKTANPLNLIRLAPAEGLGSGPVNLMKMAPEMTRTARKDAKNGVIPPVERLDAADHQSFRCPKDVVHPPGYFVEKSRK</sequence>
<reference evidence="1 2" key="1">
    <citation type="submission" date="2020-08" db="EMBL/GenBank/DDBJ databases">
        <title>Genomic Encyclopedia of Type Strains, Phase IV (KMG-IV): sequencing the most valuable type-strain genomes for metagenomic binning, comparative biology and taxonomic classification.</title>
        <authorList>
            <person name="Goeker M."/>
        </authorList>
    </citation>
    <scope>NUCLEOTIDE SEQUENCE [LARGE SCALE GENOMIC DNA]</scope>
    <source>
        <strain evidence="1 2">DSM 26944</strain>
    </source>
</reference>
<evidence type="ECO:0000313" key="2">
    <source>
        <dbReference type="Proteomes" id="UP000555546"/>
    </source>
</evidence>
<organism evidence="1 2">
    <name type="scientific">Brucella daejeonensis</name>
    <dbReference type="NCBI Taxonomy" id="659015"/>
    <lineage>
        <taxon>Bacteria</taxon>
        <taxon>Pseudomonadati</taxon>
        <taxon>Pseudomonadota</taxon>
        <taxon>Alphaproteobacteria</taxon>
        <taxon>Hyphomicrobiales</taxon>
        <taxon>Brucellaceae</taxon>
        <taxon>Brucella/Ochrobactrum group</taxon>
        <taxon>Brucella</taxon>
    </lineage>
</organism>
<evidence type="ECO:0000313" key="1">
    <source>
        <dbReference type="EMBL" id="MBB5702944.1"/>
    </source>
</evidence>
<dbReference type="EMBL" id="JACIJG010000010">
    <property type="protein sequence ID" value="MBB5702944.1"/>
    <property type="molecule type" value="Genomic_DNA"/>
</dbReference>
<proteinExistence type="predicted"/>
<keyword evidence="2" id="KW-1185">Reference proteome</keyword>